<dbReference type="SUPFAM" id="SSF56112">
    <property type="entry name" value="Protein kinase-like (PK-like)"/>
    <property type="match status" value="1"/>
</dbReference>
<dbReference type="Pfam" id="PF00069">
    <property type="entry name" value="Pkinase"/>
    <property type="match status" value="1"/>
</dbReference>
<dbReference type="InterPro" id="IPR045269">
    <property type="entry name" value="Atg1-like"/>
</dbReference>
<dbReference type="SMART" id="SM00220">
    <property type="entry name" value="S_TKc"/>
    <property type="match status" value="1"/>
</dbReference>
<comment type="caution">
    <text evidence="2">The sequence shown here is derived from an EMBL/GenBank/DDBJ whole genome shotgun (WGS) entry which is preliminary data.</text>
</comment>
<organism evidence="2 3">
    <name type="scientific">Blattamonas nauphoetae</name>
    <dbReference type="NCBI Taxonomy" id="2049346"/>
    <lineage>
        <taxon>Eukaryota</taxon>
        <taxon>Metamonada</taxon>
        <taxon>Preaxostyla</taxon>
        <taxon>Oxymonadida</taxon>
        <taxon>Blattamonas</taxon>
    </lineage>
</organism>
<protein>
    <recommendedName>
        <fullName evidence="1">Protein kinase domain-containing protein</fullName>
    </recommendedName>
</protein>
<evidence type="ECO:0000313" key="3">
    <source>
        <dbReference type="Proteomes" id="UP001281761"/>
    </source>
</evidence>
<proteinExistence type="predicted"/>
<keyword evidence="3" id="KW-1185">Reference proteome</keyword>
<gene>
    <name evidence="2" type="ORF">BLNAU_11633</name>
</gene>
<evidence type="ECO:0000259" key="1">
    <source>
        <dbReference type="PROSITE" id="PS50011"/>
    </source>
</evidence>
<dbReference type="Proteomes" id="UP001281761">
    <property type="component" value="Unassembled WGS sequence"/>
</dbReference>
<feature type="domain" description="Protein kinase" evidence="1">
    <location>
        <begin position="1"/>
        <end position="158"/>
    </location>
</feature>
<dbReference type="PANTHER" id="PTHR24348:SF68">
    <property type="entry name" value="SERINE_THREONINE-PROTEIN KINASE ATG1C"/>
    <property type="match status" value="1"/>
</dbReference>
<dbReference type="Gene3D" id="1.10.510.10">
    <property type="entry name" value="Transferase(Phosphotransferase) domain 1"/>
    <property type="match status" value="1"/>
</dbReference>
<accession>A0ABQ9XLP8</accession>
<dbReference type="PROSITE" id="PS50011">
    <property type="entry name" value="PROTEIN_KINASE_DOM"/>
    <property type="match status" value="1"/>
</dbReference>
<dbReference type="InterPro" id="IPR011009">
    <property type="entry name" value="Kinase-like_dom_sf"/>
</dbReference>
<dbReference type="InterPro" id="IPR000719">
    <property type="entry name" value="Prot_kinase_dom"/>
</dbReference>
<name>A0ABQ9XLP8_9EUKA</name>
<sequence length="158" mass="17554">MEDVASALEYMHSEKGGKTTHGDIKMENILIDADGHAKLCDFGAADSEDVSSSSSVMTHMYVSPQRMDSETGRATCEGDVWSLGVVLYWLLFGEPPFKGKTPVQLMRDITAFKTTNIPKTCGEEERTLLMRMMDTVCLPFPFLHPSFSLSTFDAESDR</sequence>
<dbReference type="PANTHER" id="PTHR24348">
    <property type="entry name" value="SERINE/THREONINE-PROTEIN KINASE UNC-51-RELATED"/>
    <property type="match status" value="1"/>
</dbReference>
<dbReference type="EMBL" id="JARBJD010000092">
    <property type="protein sequence ID" value="KAK2953348.1"/>
    <property type="molecule type" value="Genomic_DNA"/>
</dbReference>
<reference evidence="2 3" key="1">
    <citation type="journal article" date="2022" name="bioRxiv">
        <title>Genomics of Preaxostyla Flagellates Illuminates Evolutionary Transitions and the Path Towards Mitochondrial Loss.</title>
        <authorList>
            <person name="Novak L.V.F."/>
            <person name="Treitli S.C."/>
            <person name="Pyrih J."/>
            <person name="Halakuc P."/>
            <person name="Pipaliya S.V."/>
            <person name="Vacek V."/>
            <person name="Brzon O."/>
            <person name="Soukal P."/>
            <person name="Eme L."/>
            <person name="Dacks J.B."/>
            <person name="Karnkowska A."/>
            <person name="Elias M."/>
            <person name="Hampl V."/>
        </authorList>
    </citation>
    <scope>NUCLEOTIDE SEQUENCE [LARGE SCALE GENOMIC DNA]</scope>
    <source>
        <strain evidence="2">NAU3</strain>
        <tissue evidence="2">Gut</tissue>
    </source>
</reference>
<evidence type="ECO:0000313" key="2">
    <source>
        <dbReference type="EMBL" id="KAK2953348.1"/>
    </source>
</evidence>